<organism evidence="8 9">
    <name type="scientific">Naumannella cuiyingiana</name>
    <dbReference type="NCBI Taxonomy" id="1347891"/>
    <lineage>
        <taxon>Bacteria</taxon>
        <taxon>Bacillati</taxon>
        <taxon>Actinomycetota</taxon>
        <taxon>Actinomycetes</taxon>
        <taxon>Propionibacteriales</taxon>
        <taxon>Propionibacteriaceae</taxon>
        <taxon>Naumannella</taxon>
    </lineage>
</organism>
<evidence type="ECO:0000256" key="7">
    <source>
        <dbReference type="SAM" id="Phobius"/>
    </source>
</evidence>
<comment type="subcellular location">
    <subcellularLocation>
        <location evidence="1">Cell membrane</location>
        <topology evidence="1">Multi-pass membrane protein</topology>
    </subcellularLocation>
</comment>
<feature type="transmembrane region" description="Helical" evidence="7">
    <location>
        <begin position="262"/>
        <end position="281"/>
    </location>
</feature>
<dbReference type="Proteomes" id="UP000527616">
    <property type="component" value="Unassembled WGS sequence"/>
</dbReference>
<evidence type="ECO:0000313" key="9">
    <source>
        <dbReference type="Proteomes" id="UP000527616"/>
    </source>
</evidence>
<feature type="region of interest" description="Disordered" evidence="6">
    <location>
        <begin position="311"/>
        <end position="340"/>
    </location>
</feature>
<keyword evidence="5 7" id="KW-0472">Membrane</keyword>
<evidence type="ECO:0000256" key="3">
    <source>
        <dbReference type="ARBA" id="ARBA00022692"/>
    </source>
</evidence>
<name>A0A7Z0D8E3_9ACTN</name>
<evidence type="ECO:0000256" key="4">
    <source>
        <dbReference type="ARBA" id="ARBA00022989"/>
    </source>
</evidence>
<keyword evidence="2" id="KW-1003">Cell membrane</keyword>
<feature type="transmembrane region" description="Helical" evidence="7">
    <location>
        <begin position="287"/>
        <end position="305"/>
    </location>
</feature>
<dbReference type="Pfam" id="PF03706">
    <property type="entry name" value="LPG_synthase_TM"/>
    <property type="match status" value="1"/>
</dbReference>
<dbReference type="GO" id="GO:0005886">
    <property type="term" value="C:plasma membrane"/>
    <property type="evidence" value="ECO:0007669"/>
    <property type="project" value="UniProtKB-SubCell"/>
</dbReference>
<gene>
    <name evidence="8" type="ORF">GGQ54_001196</name>
</gene>
<dbReference type="RefSeq" id="WP_179444570.1">
    <property type="nucleotide sequence ID" value="NZ_JACBZS010000001.1"/>
</dbReference>
<evidence type="ECO:0000256" key="5">
    <source>
        <dbReference type="ARBA" id="ARBA00023136"/>
    </source>
</evidence>
<dbReference type="PANTHER" id="PTHR40277">
    <property type="entry name" value="BLL5419 PROTEIN"/>
    <property type="match status" value="1"/>
</dbReference>
<keyword evidence="3 7" id="KW-0812">Transmembrane</keyword>
<proteinExistence type="predicted"/>
<dbReference type="PANTHER" id="PTHR40277:SF1">
    <property type="entry name" value="BLL5419 PROTEIN"/>
    <property type="match status" value="1"/>
</dbReference>
<accession>A0A7Z0D8E3</accession>
<evidence type="ECO:0000256" key="1">
    <source>
        <dbReference type="ARBA" id="ARBA00004651"/>
    </source>
</evidence>
<feature type="transmembrane region" description="Helical" evidence="7">
    <location>
        <begin position="203"/>
        <end position="231"/>
    </location>
</feature>
<reference evidence="8 9" key="1">
    <citation type="submission" date="2020-07" db="EMBL/GenBank/DDBJ databases">
        <title>Sequencing the genomes of 1000 actinobacteria strains.</title>
        <authorList>
            <person name="Klenk H.-P."/>
        </authorList>
    </citation>
    <scope>NUCLEOTIDE SEQUENCE [LARGE SCALE GENOMIC DNA]</scope>
    <source>
        <strain evidence="8 9">DSM 103164</strain>
    </source>
</reference>
<dbReference type="EMBL" id="JACBZS010000001">
    <property type="protein sequence ID" value="NYI70636.1"/>
    <property type="molecule type" value="Genomic_DNA"/>
</dbReference>
<feature type="transmembrane region" description="Helical" evidence="7">
    <location>
        <begin position="149"/>
        <end position="167"/>
    </location>
</feature>
<feature type="transmembrane region" description="Helical" evidence="7">
    <location>
        <begin position="237"/>
        <end position="255"/>
    </location>
</feature>
<comment type="caution">
    <text evidence="8">The sequence shown here is derived from an EMBL/GenBank/DDBJ whole genome shotgun (WGS) entry which is preliminary data.</text>
</comment>
<evidence type="ECO:0000256" key="2">
    <source>
        <dbReference type="ARBA" id="ARBA00022475"/>
    </source>
</evidence>
<dbReference type="AlphaFoldDB" id="A0A7Z0D8E3"/>
<evidence type="ECO:0000256" key="6">
    <source>
        <dbReference type="SAM" id="MobiDB-lite"/>
    </source>
</evidence>
<dbReference type="InterPro" id="IPR022791">
    <property type="entry name" value="L-PG_synthase/AglD"/>
</dbReference>
<feature type="transmembrane region" description="Helical" evidence="7">
    <location>
        <begin position="41"/>
        <end position="60"/>
    </location>
</feature>
<feature type="transmembrane region" description="Helical" evidence="7">
    <location>
        <begin position="120"/>
        <end position="137"/>
    </location>
</feature>
<keyword evidence="4 7" id="KW-1133">Transmembrane helix</keyword>
<evidence type="ECO:0000313" key="8">
    <source>
        <dbReference type="EMBL" id="NYI70636.1"/>
    </source>
</evidence>
<protein>
    <submittedName>
        <fullName evidence="8">Uncharacterized membrane protein YbhN (UPF0104 family)</fullName>
    </submittedName>
</protein>
<sequence>MMPRRVLRVLLGPAVLVVIILVVGPEPIIEAVTSASPARVALAMIIGAATTAAVAARWVLCCRALRLPLRLGQAYPACYQAQLLNALLPAGVLGDAARAVGHGRRAGIGPAARAVFWERASGQLTLLAVTGVVVLVWPRLIGPDRPTEVRAACLVIMVALAAAGFWVRREGAAAAACSAGGWRGRVGVLLADVRTTLISRTGLAMAGLSLIALAGYLATFLVAASAIPAAGGRTGQLIALGLITLVAMAVPFNVGGFGPREAGAALALAAAGLGAGTGVAVAALYGLLSLAAALPGAIPLVINLLRGRAADRGPSGSASRAGTPGSPGAETSGSEPARRS</sequence>
<keyword evidence="9" id="KW-1185">Reference proteome</keyword>